<evidence type="ECO:0000313" key="1">
    <source>
        <dbReference type="EMBL" id="AXG67091.1"/>
    </source>
</evidence>
<gene>
    <name evidence="1" type="ORF">AD1_047</name>
</gene>
<sequence length="236" mass="25759">MAKTAIKAKDGKKKKNDGLKFELKKLNSVAQLKGAAYNPRFITDSRLKALEGSLGSFGDLSGIVFNNNVKSGVLISGHQRLKSIEGWKTRIEIQKSVDKHGTIGLGYIHATHPKKADKVISIPLRVVNWTDKKAEYAANIAANAHGGEFDNKKLAKLVEQLDLNTIKPQLLGLDPLEIRGLQAKLKVQAVVQDEKRAGKTTGQMNGSTGKFNEYSPDDVGETLNCTCPRCGFKFEG</sequence>
<accession>A0A384ZXX3</accession>
<name>A0A384ZXX3_9CAUD</name>
<organism evidence="1 2">
    <name type="scientific">Dickeya phage vB_DsoM_AD1</name>
    <dbReference type="NCBI Taxonomy" id="2283029"/>
    <lineage>
        <taxon>Viruses</taxon>
        <taxon>Duplodnaviria</taxon>
        <taxon>Heunggongvirae</taxon>
        <taxon>Uroviricota</taxon>
        <taxon>Caudoviricetes</taxon>
        <taxon>Alexandravirus</taxon>
        <taxon>Alexandravirus AD1</taxon>
    </lineage>
</organism>
<reference evidence="1 2" key="1">
    <citation type="journal article" date="2018" name="Front. Microbiol.">
        <title>Jumbo Bacteriophages Are Represented Within an Increasing Diversity of Environmental Viruses Infecting the Emerging Phytopathogen, Dickeya solani.</title>
        <authorList>
            <person name="Day A.W."/>
            <person name="Ahn J."/>
            <person name="Salmond G.P.C."/>
        </authorList>
    </citation>
    <scope>NUCLEOTIDE SEQUENCE [LARGE SCALE GENOMIC DNA]</scope>
</reference>
<dbReference type="EMBL" id="MH460463">
    <property type="protein sequence ID" value="AXG67091.1"/>
    <property type="molecule type" value="Genomic_DNA"/>
</dbReference>
<dbReference type="Proteomes" id="UP000262440">
    <property type="component" value="Segment"/>
</dbReference>
<protein>
    <submittedName>
        <fullName evidence="1">Putative transcriptional repressor</fullName>
    </submittedName>
</protein>
<proteinExistence type="predicted"/>
<keyword evidence="2" id="KW-1185">Reference proteome</keyword>
<evidence type="ECO:0000313" key="2">
    <source>
        <dbReference type="Proteomes" id="UP000262440"/>
    </source>
</evidence>